<dbReference type="SMART" id="SM00320">
    <property type="entry name" value="WD40"/>
    <property type="match status" value="6"/>
</dbReference>
<dbReference type="FunCoup" id="A0A7M7K2F6">
    <property type="interactions" value="1549"/>
</dbReference>
<dbReference type="OMA" id="ICILEGQ"/>
<dbReference type="OrthoDB" id="239865at2759"/>
<accession>A0A7M7K2F6</accession>
<dbReference type="CTD" id="33865"/>
<dbReference type="Gene3D" id="2.130.10.10">
    <property type="entry name" value="YVTN repeat-like/Quinoprotein amine dehydrogenase"/>
    <property type="match status" value="2"/>
</dbReference>
<dbReference type="PANTHER" id="PTHR13211:SF0">
    <property type="entry name" value="TELOMERASE CAJAL BODY PROTEIN 1"/>
    <property type="match status" value="1"/>
</dbReference>
<dbReference type="SUPFAM" id="SSF50978">
    <property type="entry name" value="WD40 repeat-like"/>
    <property type="match status" value="1"/>
</dbReference>
<dbReference type="InParanoid" id="A0A7M7K2F6"/>
<sequence>MFYPGFKTQKYEPAKLEQLVAEEEKKILELLFDQRVDDTSANKVCKSPPQQLNEARSAQLDKLVSAENEGITTSSDSAVDTDVQNIDSDHTIATTELPIAYIPPVFDSVPSLIYDEKFSTFTKGVKFAPDGQTFAVCTDDNRIHLRRTAGLLDGTNMPGKIVVEIVASVREAQPIHDFAWHPSHEFCAFVTTCNTQPIHLYCGQTVKLLSSYVARNHLDEHISAYCLKFSRTGEQILAGFKKFVRIFDVECPGVWYEIATWKQYQAGIVSALDTNGEKLLAVGTYCNTVALYDLRDKTMAYRPEEGHKGGVTQIRFSYDGNLCYSGARKDNFILCRDLRNFSKVIHEFPRQCTTNQRIHFDLPYEENYLATGNTDGTAFIWNRNELQTFGENGTKCRPNLIFTPHANVRLTKSSATNGLSFHPWAPVIATSSGGRGTSVWDDKSEQVIWESPYENRVKLWKFVQ</sequence>
<dbReference type="EnsemblMetazoa" id="XM_022804613">
    <property type="protein sequence ID" value="XP_022660348"/>
    <property type="gene ID" value="LOC111250024"/>
</dbReference>
<evidence type="ECO:0000256" key="1">
    <source>
        <dbReference type="ARBA" id="ARBA00038279"/>
    </source>
</evidence>
<dbReference type="Proteomes" id="UP000594260">
    <property type="component" value="Unplaced"/>
</dbReference>
<dbReference type="InterPro" id="IPR051150">
    <property type="entry name" value="SWT21/TCAB1_mRNA_Telomere"/>
</dbReference>
<evidence type="ECO:0000313" key="4">
    <source>
        <dbReference type="Proteomes" id="UP000594260"/>
    </source>
</evidence>
<reference evidence="3" key="1">
    <citation type="submission" date="2021-01" db="UniProtKB">
        <authorList>
            <consortium name="EnsemblMetazoa"/>
        </authorList>
    </citation>
    <scope>IDENTIFICATION</scope>
</reference>
<dbReference type="GeneID" id="111250024"/>
<name>A0A7M7K2F6_VARDE</name>
<dbReference type="InterPro" id="IPR015943">
    <property type="entry name" value="WD40/YVTN_repeat-like_dom_sf"/>
</dbReference>
<dbReference type="KEGG" id="vde:111250024"/>
<comment type="similarity">
    <text evidence="1">Belongs to the TCAB1 family.</text>
</comment>
<keyword evidence="4" id="KW-1185">Reference proteome</keyword>
<evidence type="ECO:0000313" key="3">
    <source>
        <dbReference type="EnsemblMetazoa" id="XP_022660348"/>
    </source>
</evidence>
<dbReference type="RefSeq" id="XP_022660348.1">
    <property type="nucleotide sequence ID" value="XM_022804613.1"/>
</dbReference>
<dbReference type="AlphaFoldDB" id="A0A7M7K2F6"/>
<evidence type="ECO:0000256" key="2">
    <source>
        <dbReference type="ARBA" id="ARBA00041558"/>
    </source>
</evidence>
<dbReference type="InterPro" id="IPR036322">
    <property type="entry name" value="WD40_repeat_dom_sf"/>
</dbReference>
<protein>
    <recommendedName>
        <fullName evidence="2">WD repeat-containing protein 79</fullName>
    </recommendedName>
</protein>
<dbReference type="PANTHER" id="PTHR13211">
    <property type="entry name" value="TELOMERASE CAJAL BODY PROTEIN 1"/>
    <property type="match status" value="1"/>
</dbReference>
<dbReference type="InterPro" id="IPR001680">
    <property type="entry name" value="WD40_rpt"/>
</dbReference>
<dbReference type="Pfam" id="PF00400">
    <property type="entry name" value="WD40"/>
    <property type="match status" value="1"/>
</dbReference>
<proteinExistence type="inferred from homology"/>
<organism evidence="3 4">
    <name type="scientific">Varroa destructor</name>
    <name type="common">Honeybee mite</name>
    <dbReference type="NCBI Taxonomy" id="109461"/>
    <lineage>
        <taxon>Eukaryota</taxon>
        <taxon>Metazoa</taxon>
        <taxon>Ecdysozoa</taxon>
        <taxon>Arthropoda</taxon>
        <taxon>Chelicerata</taxon>
        <taxon>Arachnida</taxon>
        <taxon>Acari</taxon>
        <taxon>Parasitiformes</taxon>
        <taxon>Mesostigmata</taxon>
        <taxon>Gamasina</taxon>
        <taxon>Dermanyssoidea</taxon>
        <taxon>Varroidae</taxon>
        <taxon>Varroa</taxon>
    </lineage>
</organism>